<organism evidence="2 3">
    <name type="scientific">Sphagnurus paluster</name>
    <dbReference type="NCBI Taxonomy" id="117069"/>
    <lineage>
        <taxon>Eukaryota</taxon>
        <taxon>Fungi</taxon>
        <taxon>Dikarya</taxon>
        <taxon>Basidiomycota</taxon>
        <taxon>Agaricomycotina</taxon>
        <taxon>Agaricomycetes</taxon>
        <taxon>Agaricomycetidae</taxon>
        <taxon>Agaricales</taxon>
        <taxon>Tricholomatineae</taxon>
        <taxon>Lyophyllaceae</taxon>
        <taxon>Sphagnurus</taxon>
    </lineage>
</organism>
<dbReference type="OrthoDB" id="5424209at2759"/>
<dbReference type="EMBL" id="JABCKI010000274">
    <property type="protein sequence ID" value="KAG5651233.1"/>
    <property type="molecule type" value="Genomic_DNA"/>
</dbReference>
<feature type="chain" id="PRO_5040281685" evidence="1">
    <location>
        <begin position="29"/>
        <end position="343"/>
    </location>
</feature>
<name>A0A9P7GJJ8_9AGAR</name>
<reference evidence="2" key="2">
    <citation type="submission" date="2021-10" db="EMBL/GenBank/DDBJ databases">
        <title>Phylogenomics reveals ancestral predisposition of the termite-cultivated fungus Termitomyces towards a domesticated lifestyle.</title>
        <authorList>
            <person name="Auxier B."/>
            <person name="Grum-Grzhimaylo A."/>
            <person name="Cardenas M.E."/>
            <person name="Lodge J.D."/>
            <person name="Laessoe T."/>
            <person name="Pedersen O."/>
            <person name="Smith M.E."/>
            <person name="Kuyper T.W."/>
            <person name="Franco-Molano E.A."/>
            <person name="Baroni T.J."/>
            <person name="Aanen D.K."/>
        </authorList>
    </citation>
    <scope>NUCLEOTIDE SEQUENCE</scope>
    <source>
        <strain evidence="2">D49</strain>
    </source>
</reference>
<evidence type="ECO:0000313" key="2">
    <source>
        <dbReference type="EMBL" id="KAG5651233.1"/>
    </source>
</evidence>
<dbReference type="AlphaFoldDB" id="A0A9P7GJJ8"/>
<keyword evidence="3" id="KW-1185">Reference proteome</keyword>
<keyword evidence="1" id="KW-0732">Signal</keyword>
<feature type="signal peptide" evidence="1">
    <location>
        <begin position="1"/>
        <end position="28"/>
    </location>
</feature>
<proteinExistence type="predicted"/>
<gene>
    <name evidence="2" type="ORF">H0H81_009383</name>
</gene>
<evidence type="ECO:0000256" key="1">
    <source>
        <dbReference type="SAM" id="SignalP"/>
    </source>
</evidence>
<sequence length="343" mass="38057">MRHVGSINPTHHVHRFLAALLGVPLATEENEDAQGTPTLWFHESRGKDGNISNKQGLDKVKKAINGHSNLADLLTQDIIELKEKEAQDKDNTMEMKVNQQKLGEKERAIVNLQTFYKAVETQWSDTNHNCDIGHVQYAAPITVDVEGSTRHTSDWAAFQVTEEKVRSQFKGNIIDLESKYSPPELMKLFYPMGGPTFNFPTGRKLRIAGCATKEDLTNPTEIDREGQPCLIVGKDGNTTDITTGHYAGLVLFTLNEASTESVELGIYNWGIKHANVFSAEGDSGSLVWYTRDKKAFIVGQIHSGSSIGSSTSNHVTYCTPGWHLLDQTLRTLAAIIKIYSNEN</sequence>
<comment type="caution">
    <text evidence="2">The sequence shown here is derived from an EMBL/GenBank/DDBJ whole genome shotgun (WGS) entry which is preliminary data.</text>
</comment>
<reference evidence="2" key="1">
    <citation type="submission" date="2021-02" db="EMBL/GenBank/DDBJ databases">
        <authorList>
            <person name="Nieuwenhuis M."/>
            <person name="Van De Peppel L.J.J."/>
        </authorList>
    </citation>
    <scope>NUCLEOTIDE SEQUENCE</scope>
    <source>
        <strain evidence="2">D49</strain>
    </source>
</reference>
<protein>
    <submittedName>
        <fullName evidence="2">Uncharacterized protein</fullName>
    </submittedName>
</protein>
<evidence type="ECO:0000313" key="3">
    <source>
        <dbReference type="Proteomes" id="UP000717328"/>
    </source>
</evidence>
<dbReference type="Proteomes" id="UP000717328">
    <property type="component" value="Unassembled WGS sequence"/>
</dbReference>
<accession>A0A9P7GJJ8</accession>